<comment type="caution">
    <text evidence="1">The sequence shown here is derived from an EMBL/GenBank/DDBJ whole genome shotgun (WGS) entry which is preliminary data.</text>
</comment>
<feature type="non-terminal residue" evidence="1">
    <location>
        <position position="80"/>
    </location>
</feature>
<proteinExistence type="predicted"/>
<keyword evidence="2" id="KW-1185">Reference proteome</keyword>
<gene>
    <name evidence="1" type="ORF">B0H17DRAFT_1062864</name>
</gene>
<dbReference type="EMBL" id="JARKIE010000057">
    <property type="protein sequence ID" value="KAJ7691529.1"/>
    <property type="molecule type" value="Genomic_DNA"/>
</dbReference>
<accession>A0AAD7DHN9</accession>
<protein>
    <submittedName>
        <fullName evidence="1">Uncharacterized protein</fullName>
    </submittedName>
</protein>
<reference evidence="1" key="1">
    <citation type="submission" date="2023-03" db="EMBL/GenBank/DDBJ databases">
        <title>Massive genome expansion in bonnet fungi (Mycena s.s.) driven by repeated elements and novel gene families across ecological guilds.</title>
        <authorList>
            <consortium name="Lawrence Berkeley National Laboratory"/>
            <person name="Harder C.B."/>
            <person name="Miyauchi S."/>
            <person name="Viragh M."/>
            <person name="Kuo A."/>
            <person name="Thoen E."/>
            <person name="Andreopoulos B."/>
            <person name="Lu D."/>
            <person name="Skrede I."/>
            <person name="Drula E."/>
            <person name="Henrissat B."/>
            <person name="Morin E."/>
            <person name="Kohler A."/>
            <person name="Barry K."/>
            <person name="LaButti K."/>
            <person name="Morin E."/>
            <person name="Salamov A."/>
            <person name="Lipzen A."/>
            <person name="Mereny Z."/>
            <person name="Hegedus B."/>
            <person name="Baldrian P."/>
            <person name="Stursova M."/>
            <person name="Weitz H."/>
            <person name="Taylor A."/>
            <person name="Grigoriev I.V."/>
            <person name="Nagy L.G."/>
            <person name="Martin F."/>
            <person name="Kauserud H."/>
        </authorList>
    </citation>
    <scope>NUCLEOTIDE SEQUENCE</scope>
    <source>
        <strain evidence="1">CBHHK067</strain>
    </source>
</reference>
<evidence type="ECO:0000313" key="1">
    <source>
        <dbReference type="EMBL" id="KAJ7691529.1"/>
    </source>
</evidence>
<name>A0AAD7DHN9_MYCRO</name>
<dbReference type="AlphaFoldDB" id="A0AAD7DHN9"/>
<organism evidence="1 2">
    <name type="scientific">Mycena rosella</name>
    <name type="common">Pink bonnet</name>
    <name type="synonym">Agaricus rosellus</name>
    <dbReference type="NCBI Taxonomy" id="1033263"/>
    <lineage>
        <taxon>Eukaryota</taxon>
        <taxon>Fungi</taxon>
        <taxon>Dikarya</taxon>
        <taxon>Basidiomycota</taxon>
        <taxon>Agaricomycotina</taxon>
        <taxon>Agaricomycetes</taxon>
        <taxon>Agaricomycetidae</taxon>
        <taxon>Agaricales</taxon>
        <taxon>Marasmiineae</taxon>
        <taxon>Mycenaceae</taxon>
        <taxon>Mycena</taxon>
    </lineage>
</organism>
<sequence>MQVRPLSTRAANAERRLNNVQNQLLATAVGMNQKGAAADAKWDEAAEERVKRERQGGKERVAELENNLPSASLRCFMFYL</sequence>
<dbReference type="Proteomes" id="UP001221757">
    <property type="component" value="Unassembled WGS sequence"/>
</dbReference>
<evidence type="ECO:0000313" key="2">
    <source>
        <dbReference type="Proteomes" id="UP001221757"/>
    </source>
</evidence>